<sequence length="590" mass="66634">MKNTQGLHFAMSEKSKALETRPSLDSESEAGPSAPNEAPPPSFQESVENDAAAFKTQFACVEIRPSDRIRLINFEETDVSAVHQVVRTSWSRGIDRVRPFGESREMKLHGTPWSYRSNGDDDARRLLLRIIECLHDIGWVLQSAFDITKNSSSRDSLVFRKQEPAPSPCDWIAVSFDSNDKLKIIGSPPPELVARLLQAFSVEIQRHEATVERVKIKFWGHPWTPSGQDTVTTSLKLLSLLEVLEICGFTLYGTVGARHEDDTASADIMHPSFDSLPFDKNGPHGNAWGIWGPDDQLGTLNLLTDEVVREAAKENIKTGSRVSLNWSMTGASYPKFARKLLDLHLINKAPLKHAHDDEWMFNSQCSSQWDGFRHYAYQNEALYYMGRTAEQFAASDQPNSVHHVSAKGIAGRAVFIDWYAWAQKQGLKVDAMSSHEVPFSELVETLKFQGMDLDVFRPGDIVVVRFGYLEQYENMSQEKRQHLDNLYKTQKPDNIGLKPSEELLRFLWDRKIAAICGDSRSLEVWPCKDTEWHLHEWLLAGWGMPIGELFYLEELAKMCSSSGRYTFFMSSSPMNVPGAVASPPNALAFF</sequence>
<name>A0ACC0R983_9HYPO</name>
<organism evidence="1 2">
    <name type="scientific">Fusarium keratoplasticum</name>
    <dbReference type="NCBI Taxonomy" id="1328300"/>
    <lineage>
        <taxon>Eukaryota</taxon>
        <taxon>Fungi</taxon>
        <taxon>Dikarya</taxon>
        <taxon>Ascomycota</taxon>
        <taxon>Pezizomycotina</taxon>
        <taxon>Sordariomycetes</taxon>
        <taxon>Hypocreomycetidae</taxon>
        <taxon>Hypocreales</taxon>
        <taxon>Nectriaceae</taxon>
        <taxon>Fusarium</taxon>
        <taxon>Fusarium solani species complex</taxon>
    </lineage>
</organism>
<keyword evidence="2" id="KW-1185">Reference proteome</keyword>
<evidence type="ECO:0000313" key="2">
    <source>
        <dbReference type="Proteomes" id="UP001065298"/>
    </source>
</evidence>
<comment type="caution">
    <text evidence="1">The sequence shown here is derived from an EMBL/GenBank/DDBJ whole genome shotgun (WGS) entry which is preliminary data.</text>
</comment>
<reference evidence="1" key="1">
    <citation type="submission" date="2022-06" db="EMBL/GenBank/DDBJ databases">
        <title>Fusarium solani species complex genomes reveal bases of compartmentalisation and animal pathogenesis.</title>
        <authorList>
            <person name="Tsai I.J."/>
        </authorList>
    </citation>
    <scope>NUCLEOTIDE SEQUENCE</scope>
    <source>
        <strain evidence="1">Fu6.1</strain>
    </source>
</reference>
<dbReference type="Proteomes" id="UP001065298">
    <property type="component" value="Chromosome 2"/>
</dbReference>
<evidence type="ECO:0000313" key="1">
    <source>
        <dbReference type="EMBL" id="KAI8679268.1"/>
    </source>
</evidence>
<dbReference type="EMBL" id="CM046504">
    <property type="protein sequence ID" value="KAI8679268.1"/>
    <property type="molecule type" value="Genomic_DNA"/>
</dbReference>
<accession>A0ACC0R983</accession>
<protein>
    <submittedName>
        <fullName evidence="1">Uncharacterized protein</fullName>
    </submittedName>
</protein>
<gene>
    <name evidence="1" type="ORF">NCS57_00204200</name>
</gene>
<proteinExistence type="predicted"/>